<feature type="transmembrane region" description="Helical" evidence="1">
    <location>
        <begin position="262"/>
        <end position="281"/>
    </location>
</feature>
<dbReference type="EMBL" id="CP000818">
    <property type="protein sequence ID" value="ACA42266.1"/>
    <property type="molecule type" value="Genomic_DNA"/>
</dbReference>
<feature type="transmembrane region" description="Helical" evidence="1">
    <location>
        <begin position="88"/>
        <end position="106"/>
    </location>
</feature>
<sequence>MPSLKIKKPRYGREKANCFHPRNEVCSFKILYRMVKVIIKNKYIYIIALFFKKSIDRNGLIYDIIIHILVITYYPIQAERIYRIFQRSNGMKAYAFFYWCAFFVFSNNHEGANKMKKLLIGMIGLLPLLYVSDVTTETNMATSYLLFLKDYWPLLLVGLITLKYAKKAYDSRFNELENMRYRHYRSEVKRYYGTPYVPAIMTQYLTNPPGAISPNQWDYINNRFYQMVVNDFRDNVYVFRDFNSFEPGKKNTVIDIVGWAKILRLSAIFVVSFGWFAYWIINNSFFNNWPFFTLPLLVVAWIKIIIKLQAIMHYLPSKFDSTLEDNSNTRIYWRDAFPDRPFGHTVLRAYFYEKEKRMRYVASLNNQPMGPSLDTWTHYAFPELPYPHIELPEWEKDYDQFYEQKAQQLNLEDSSQKQNVILFKKVT</sequence>
<keyword evidence="1" id="KW-1133">Transmembrane helix</keyword>
<reference evidence="2 3" key="1">
    <citation type="journal article" date="2008" name="J. Bacteriol.">
        <title>Complete genome sequence of the mosquitocidal bacterium Bacillus sphaericus C3-41 and comparison with those of closely related Bacillus species.</title>
        <authorList>
            <person name="Hu X."/>
            <person name="Fan W."/>
            <person name="Han B."/>
            <person name="Liu H."/>
            <person name="Zheng D."/>
            <person name="Li Q."/>
            <person name="Dong W."/>
            <person name="Yan J."/>
            <person name="Gao M."/>
            <person name="Berry C."/>
            <person name="Yuan Z."/>
        </authorList>
    </citation>
    <scope>NUCLEOTIDE SEQUENCE [LARGE SCALE GENOMIC DNA]</scope>
    <source>
        <strain evidence="2 3">C3-41</strain>
        <plasmid evidence="2 3">pBsph</plasmid>
    </source>
</reference>
<protein>
    <submittedName>
        <fullName evidence="2">Uncharacterized protein</fullName>
    </submittedName>
</protein>
<dbReference type="Proteomes" id="UP000002164">
    <property type="component" value="Plasmid pBsph"/>
</dbReference>
<name>B1I0A7_LYSSC</name>
<accession>B1I0A7</accession>
<geneLocation type="plasmid" evidence="2 3">
    <name>pBsph</name>
</geneLocation>
<feature type="transmembrane region" description="Helical" evidence="1">
    <location>
        <begin position="141"/>
        <end position="162"/>
    </location>
</feature>
<feature type="transmembrane region" description="Helical" evidence="1">
    <location>
        <begin position="59"/>
        <end position="76"/>
    </location>
</feature>
<evidence type="ECO:0000256" key="1">
    <source>
        <dbReference type="SAM" id="Phobius"/>
    </source>
</evidence>
<dbReference type="HOGENOM" id="CLU_642212_0_0_9"/>
<organism evidence="2 3">
    <name type="scientific">Lysinibacillus sphaericus (strain C3-41)</name>
    <dbReference type="NCBI Taxonomy" id="444177"/>
    <lineage>
        <taxon>Bacteria</taxon>
        <taxon>Bacillati</taxon>
        <taxon>Bacillota</taxon>
        <taxon>Bacilli</taxon>
        <taxon>Bacillales</taxon>
        <taxon>Bacillaceae</taxon>
        <taxon>Lysinibacillus</taxon>
    </lineage>
</organism>
<dbReference type="AlphaFoldDB" id="B1I0A7"/>
<dbReference type="KEGG" id="lsp:Bsph_p036"/>
<feature type="transmembrane region" description="Helical" evidence="1">
    <location>
        <begin position="287"/>
        <end position="306"/>
    </location>
</feature>
<dbReference type="EnsemblBacteria" id="ACA42266">
    <property type="protein sequence ID" value="ACA42266"/>
    <property type="gene ID" value="Bsph_p036"/>
</dbReference>
<keyword evidence="1" id="KW-0812">Transmembrane</keyword>
<keyword evidence="2" id="KW-0614">Plasmid</keyword>
<proteinExistence type="predicted"/>
<gene>
    <name evidence="2" type="ordered locus">Bsph_p036</name>
</gene>
<feature type="transmembrane region" description="Helical" evidence="1">
    <location>
        <begin position="118"/>
        <end position="135"/>
    </location>
</feature>
<keyword evidence="1" id="KW-0472">Membrane</keyword>
<evidence type="ECO:0000313" key="3">
    <source>
        <dbReference type="Proteomes" id="UP000002164"/>
    </source>
</evidence>
<evidence type="ECO:0000313" key="2">
    <source>
        <dbReference type="EMBL" id="ACA42266.1"/>
    </source>
</evidence>